<organism evidence="3 4">
    <name type="scientific">Chryseobacterium polytrichastri</name>
    <dbReference type="NCBI Taxonomy" id="1302687"/>
    <lineage>
        <taxon>Bacteria</taxon>
        <taxon>Pseudomonadati</taxon>
        <taxon>Bacteroidota</taxon>
        <taxon>Flavobacteriia</taxon>
        <taxon>Flavobacteriales</taxon>
        <taxon>Weeksellaceae</taxon>
        <taxon>Chryseobacterium group</taxon>
        <taxon>Chryseobacterium</taxon>
    </lineage>
</organism>
<dbReference type="RefSeq" id="WP_073294409.1">
    <property type="nucleotide sequence ID" value="NZ_FRAV01000025.1"/>
</dbReference>
<feature type="transmembrane region" description="Helical" evidence="1">
    <location>
        <begin position="39"/>
        <end position="60"/>
    </location>
</feature>
<gene>
    <name evidence="3" type="ORF">SAMN05444267_102537</name>
</gene>
<dbReference type="Proteomes" id="UP000184364">
    <property type="component" value="Unassembled WGS sequence"/>
</dbReference>
<evidence type="ECO:0000259" key="2">
    <source>
        <dbReference type="Pfam" id="PF04773"/>
    </source>
</evidence>
<dbReference type="AlphaFoldDB" id="A0A1M7DLM3"/>
<name>A0A1M7DLM3_9FLAO</name>
<dbReference type="PIRSF" id="PIRSF018266">
    <property type="entry name" value="FecR"/>
    <property type="match status" value="1"/>
</dbReference>
<dbReference type="InterPro" id="IPR006860">
    <property type="entry name" value="FecR"/>
</dbReference>
<dbReference type="PANTHER" id="PTHR30273:SF2">
    <property type="entry name" value="PROTEIN FECR"/>
    <property type="match status" value="1"/>
</dbReference>
<keyword evidence="1" id="KW-0812">Transmembrane</keyword>
<dbReference type="Gene3D" id="3.55.50.30">
    <property type="match status" value="1"/>
</dbReference>
<accession>A0A1M7DLM3</accession>
<proteinExistence type="predicted"/>
<protein>
    <submittedName>
        <fullName evidence="3">FecR family protein</fullName>
    </submittedName>
</protein>
<dbReference type="Pfam" id="PF04773">
    <property type="entry name" value="FecR"/>
    <property type="match status" value="1"/>
</dbReference>
<dbReference type="InterPro" id="IPR012373">
    <property type="entry name" value="Ferrdict_sens_TM"/>
</dbReference>
<sequence>MDEKQHDILPPTREEADQMWGNILSNIRKREREKKKSKIITYSVAASVAILILIGSIFGYNTYIRPDIYTAEMAALKIVLPDHSLVILSKGSILKVEKSFPSDTRDVYLDGDAVFRVAKSKEHPFIVHGKGYETKVLGTVFKVSQSGKTFKVDLFEGKVLVYRTAHPKDPVTLAPKQTFTNFGISEAASVSQTADLPSATTKNKSAALSFTECPINDAISVIEKAYGIKVHYPTEIENTKITITTPNVLAETFVQTLALQLNLNIRKNNDSTFELEK</sequence>
<keyword evidence="1" id="KW-1133">Transmembrane helix</keyword>
<dbReference type="PANTHER" id="PTHR30273">
    <property type="entry name" value="PERIPLASMIC SIGNAL SENSOR AND SIGMA FACTOR ACTIVATOR FECR-RELATED"/>
    <property type="match status" value="1"/>
</dbReference>
<dbReference type="Gene3D" id="2.60.120.1440">
    <property type="match status" value="1"/>
</dbReference>
<dbReference type="EMBL" id="FRAV01000025">
    <property type="protein sequence ID" value="SHL80414.1"/>
    <property type="molecule type" value="Genomic_DNA"/>
</dbReference>
<dbReference type="STRING" id="1302687.SAMN05444267_102537"/>
<reference evidence="4" key="1">
    <citation type="submission" date="2016-11" db="EMBL/GenBank/DDBJ databases">
        <authorList>
            <person name="Varghese N."/>
            <person name="Submissions S."/>
        </authorList>
    </citation>
    <scope>NUCLEOTIDE SEQUENCE [LARGE SCALE GENOMIC DNA]</scope>
    <source>
        <strain evidence="4">DSM 26899</strain>
    </source>
</reference>
<keyword evidence="1" id="KW-0472">Membrane</keyword>
<keyword evidence="4" id="KW-1185">Reference proteome</keyword>
<dbReference type="GO" id="GO:0016989">
    <property type="term" value="F:sigma factor antagonist activity"/>
    <property type="evidence" value="ECO:0007669"/>
    <property type="project" value="TreeGrafter"/>
</dbReference>
<evidence type="ECO:0000313" key="3">
    <source>
        <dbReference type="EMBL" id="SHL80414.1"/>
    </source>
</evidence>
<feature type="domain" description="FecR protein" evidence="2">
    <location>
        <begin position="67"/>
        <end position="159"/>
    </location>
</feature>
<evidence type="ECO:0000313" key="4">
    <source>
        <dbReference type="Proteomes" id="UP000184364"/>
    </source>
</evidence>
<evidence type="ECO:0000256" key="1">
    <source>
        <dbReference type="SAM" id="Phobius"/>
    </source>
</evidence>
<dbReference type="OrthoDB" id="651134at2"/>